<dbReference type="InterPro" id="IPR016181">
    <property type="entry name" value="Acyl_CoA_acyltransferase"/>
</dbReference>
<dbReference type="SUPFAM" id="SSF55729">
    <property type="entry name" value="Acyl-CoA N-acyltransferases (Nat)"/>
    <property type="match status" value="1"/>
</dbReference>
<evidence type="ECO:0000313" key="5">
    <source>
        <dbReference type="Proteomes" id="UP001059380"/>
    </source>
</evidence>
<evidence type="ECO:0000313" key="4">
    <source>
        <dbReference type="EMBL" id="UWZ82727.1"/>
    </source>
</evidence>
<evidence type="ECO:0000256" key="1">
    <source>
        <dbReference type="ARBA" id="ARBA00022679"/>
    </source>
</evidence>
<dbReference type="GO" id="GO:0016747">
    <property type="term" value="F:acyltransferase activity, transferring groups other than amino-acyl groups"/>
    <property type="evidence" value="ECO:0007669"/>
    <property type="project" value="InterPro"/>
</dbReference>
<dbReference type="EMBL" id="CP093313">
    <property type="protein sequence ID" value="UWZ82727.1"/>
    <property type="molecule type" value="Genomic_DNA"/>
</dbReference>
<protein>
    <submittedName>
        <fullName evidence="4">GNAT family N-acetyltransferase</fullName>
    </submittedName>
</protein>
<keyword evidence="2" id="KW-0012">Acyltransferase</keyword>
<proteinExistence type="predicted"/>
<accession>A0A9J7BJ70</accession>
<sequence>MILIRKAEPDDAAGIAHVHVQSWRTTYKGIVPDAYLDALDEPDRTQLWQDLLGGDYDTFVAEREGLIVGFIMGGRCRDRTQQCDGELYAVYLLQEEQRARIGKDLVRELAHALRRRGLRKMAVWVLARNPAKTFYTRLGAHFVRAKQIEIGGAPLMEHAYVWDDLESLMRRYVVSKP</sequence>
<dbReference type="CDD" id="cd04301">
    <property type="entry name" value="NAT_SF"/>
    <property type="match status" value="1"/>
</dbReference>
<gene>
    <name evidence="4" type="ORF">MOP44_19410</name>
</gene>
<keyword evidence="1" id="KW-0808">Transferase</keyword>
<dbReference type="RefSeq" id="WP_260791915.1">
    <property type="nucleotide sequence ID" value="NZ_CP093313.1"/>
</dbReference>
<dbReference type="InterPro" id="IPR000182">
    <property type="entry name" value="GNAT_dom"/>
</dbReference>
<dbReference type="PANTHER" id="PTHR43877:SF1">
    <property type="entry name" value="ACETYLTRANSFERASE"/>
    <property type="match status" value="1"/>
</dbReference>
<dbReference type="Gene3D" id="3.40.630.30">
    <property type="match status" value="1"/>
</dbReference>
<dbReference type="Proteomes" id="UP001059380">
    <property type="component" value="Chromosome"/>
</dbReference>
<dbReference type="PROSITE" id="PS51186">
    <property type="entry name" value="GNAT"/>
    <property type="match status" value="1"/>
</dbReference>
<organism evidence="4 5">
    <name type="scientific">Occallatibacter riparius</name>
    <dbReference type="NCBI Taxonomy" id="1002689"/>
    <lineage>
        <taxon>Bacteria</taxon>
        <taxon>Pseudomonadati</taxon>
        <taxon>Acidobacteriota</taxon>
        <taxon>Terriglobia</taxon>
        <taxon>Terriglobales</taxon>
        <taxon>Acidobacteriaceae</taxon>
        <taxon>Occallatibacter</taxon>
    </lineage>
</organism>
<dbReference type="AlphaFoldDB" id="A0A9J7BJ70"/>
<evidence type="ECO:0000256" key="2">
    <source>
        <dbReference type="ARBA" id="ARBA00023315"/>
    </source>
</evidence>
<evidence type="ECO:0000259" key="3">
    <source>
        <dbReference type="PROSITE" id="PS51186"/>
    </source>
</evidence>
<keyword evidence="5" id="KW-1185">Reference proteome</keyword>
<dbReference type="KEGG" id="orp:MOP44_19410"/>
<name>A0A9J7BJ70_9BACT</name>
<dbReference type="PANTHER" id="PTHR43877">
    <property type="entry name" value="AMINOALKYLPHOSPHONATE N-ACETYLTRANSFERASE-RELATED-RELATED"/>
    <property type="match status" value="1"/>
</dbReference>
<dbReference type="Pfam" id="PF00583">
    <property type="entry name" value="Acetyltransf_1"/>
    <property type="match status" value="1"/>
</dbReference>
<reference evidence="4" key="1">
    <citation type="submission" date="2021-04" db="EMBL/GenBank/DDBJ databases">
        <title>Phylogenetic analysis of Acidobacteriaceae.</title>
        <authorList>
            <person name="Qiu L."/>
            <person name="Zhang Q."/>
        </authorList>
    </citation>
    <scope>NUCLEOTIDE SEQUENCE</scope>
    <source>
        <strain evidence="4">DSM 25168</strain>
    </source>
</reference>
<dbReference type="InterPro" id="IPR050832">
    <property type="entry name" value="Bact_Acetyltransf"/>
</dbReference>
<feature type="domain" description="N-acetyltransferase" evidence="3">
    <location>
        <begin position="2"/>
        <end position="161"/>
    </location>
</feature>